<dbReference type="Proteomes" id="UP000032232">
    <property type="component" value="Unassembled WGS sequence"/>
</dbReference>
<dbReference type="EMBL" id="JYFE01000020">
    <property type="protein sequence ID" value="KIT17311.1"/>
    <property type="molecule type" value="Genomic_DNA"/>
</dbReference>
<keyword evidence="2" id="KW-1185">Reference proteome</keyword>
<dbReference type="STRING" id="935700.jaqu_10420"/>
<comment type="caution">
    <text evidence="1">The sequence shown here is derived from an EMBL/GenBank/DDBJ whole genome shotgun (WGS) entry which is preliminary data.</text>
</comment>
<dbReference type="PATRIC" id="fig|935700.4.peg.1087"/>
<sequence length="47" mass="5381">MTNRVALLLGLALVLLVLADWALNESETLIFLGRELLGLVRWLAFWR</sequence>
<proteinExistence type="predicted"/>
<dbReference type="AlphaFoldDB" id="A0A0D1EK06"/>
<gene>
    <name evidence="1" type="ORF">jaqu_10420</name>
</gene>
<reference evidence="1 2" key="1">
    <citation type="submission" date="2015-02" db="EMBL/GenBank/DDBJ databases">
        <title>Genome Sequence of Jannaschia aquimarina DSM28248, a member of the Roseobacter clade.</title>
        <authorList>
            <person name="Voget S."/>
            <person name="Daniel R."/>
        </authorList>
    </citation>
    <scope>NUCLEOTIDE SEQUENCE [LARGE SCALE GENOMIC DNA]</scope>
    <source>
        <strain evidence="1 2">GSW-M26</strain>
    </source>
</reference>
<organism evidence="1 2">
    <name type="scientific">Jannaschia aquimarina</name>
    <dbReference type="NCBI Taxonomy" id="935700"/>
    <lineage>
        <taxon>Bacteria</taxon>
        <taxon>Pseudomonadati</taxon>
        <taxon>Pseudomonadota</taxon>
        <taxon>Alphaproteobacteria</taxon>
        <taxon>Rhodobacterales</taxon>
        <taxon>Roseobacteraceae</taxon>
        <taxon>Jannaschia</taxon>
    </lineage>
</organism>
<accession>A0A0D1EK06</accession>
<name>A0A0D1EK06_9RHOB</name>
<evidence type="ECO:0000313" key="1">
    <source>
        <dbReference type="EMBL" id="KIT17311.1"/>
    </source>
</evidence>
<protein>
    <submittedName>
        <fullName evidence="1">Uncharacterized protein</fullName>
    </submittedName>
</protein>
<evidence type="ECO:0000313" key="2">
    <source>
        <dbReference type="Proteomes" id="UP000032232"/>
    </source>
</evidence>
<dbReference type="RefSeq" id="WP_043917875.1">
    <property type="nucleotide sequence ID" value="NZ_FZPF01000007.1"/>
</dbReference>